<reference evidence="1 2" key="1">
    <citation type="submission" date="2020-02" db="EMBL/GenBank/DDBJ databases">
        <title>Genome sequencing for Kineobactrum sp. M2.</title>
        <authorList>
            <person name="Park S.-J."/>
        </authorList>
    </citation>
    <scope>NUCLEOTIDE SEQUENCE [LARGE SCALE GENOMIC DNA]</scope>
    <source>
        <strain evidence="1 2">M2</strain>
    </source>
</reference>
<dbReference type="AlphaFoldDB" id="A0A6C0U4M4"/>
<name>A0A6C0U4M4_9GAMM</name>
<gene>
    <name evidence="1" type="ORF">G3T16_17735</name>
</gene>
<keyword evidence="2" id="KW-1185">Reference proteome</keyword>
<organism evidence="1 2">
    <name type="scientific">Kineobactrum salinum</name>
    <dbReference type="NCBI Taxonomy" id="2708301"/>
    <lineage>
        <taxon>Bacteria</taxon>
        <taxon>Pseudomonadati</taxon>
        <taxon>Pseudomonadota</taxon>
        <taxon>Gammaproteobacteria</taxon>
        <taxon>Cellvibrionales</taxon>
        <taxon>Halieaceae</taxon>
        <taxon>Kineobactrum</taxon>
    </lineage>
</organism>
<protein>
    <submittedName>
        <fullName evidence="1">Uncharacterized protein</fullName>
    </submittedName>
</protein>
<dbReference type="RefSeq" id="WP_163496386.1">
    <property type="nucleotide sequence ID" value="NZ_CP048711.1"/>
</dbReference>
<dbReference type="EMBL" id="CP048711">
    <property type="protein sequence ID" value="QIB66956.1"/>
    <property type="molecule type" value="Genomic_DNA"/>
</dbReference>
<sequence length="299" mass="33699">MRVPTESYEKIYQDYSKALEWLENIGVQIGSGRTNHYRKIIGYWKDAYKIASEEEGDIAFPDFVSSMFEIHSFISVYNAFRDVSETDLSEIAAKLQKGVNGPINAVDESPKSTTARNFIFEAVVAARAHRPRAGVQAILKAKSDTGIKIDNAKLWIECKRVTTTGKIAANVRKASSQLEVVIKKQHGSGHRGIVALDVTKILNVGDRIYVSKDDSQLMASTDRLMDRFIIEYSHIWQELYKRRDRKVIGTLINFSFMATSESRNLLVHTSQWGLNPRNGISGRDQEILKTLAATLKRTA</sequence>
<proteinExistence type="predicted"/>
<dbReference type="KEGG" id="kim:G3T16_17735"/>
<dbReference type="Proteomes" id="UP000477680">
    <property type="component" value="Chromosome"/>
</dbReference>
<accession>A0A6C0U4M4</accession>
<evidence type="ECO:0000313" key="1">
    <source>
        <dbReference type="EMBL" id="QIB66956.1"/>
    </source>
</evidence>
<evidence type="ECO:0000313" key="2">
    <source>
        <dbReference type="Proteomes" id="UP000477680"/>
    </source>
</evidence>